<dbReference type="EMBL" id="SLWV01000023">
    <property type="protein sequence ID" value="TCO71047.1"/>
    <property type="molecule type" value="Genomic_DNA"/>
</dbReference>
<keyword evidence="1" id="KW-0812">Transmembrane</keyword>
<dbReference type="AlphaFoldDB" id="A0A4R2KFN7"/>
<sequence>MNHYDQIQWILYKKGVLSIEASEKMEDHLSMCDQCLEIFLSLIDEEEIKSAHQMISPDFTASIIHEANTIKNDFMKRKYKPEHKNLFIYYTAAAMVTLVLMGSGFFYTLVNTVPSITQSAVSQEHFMQTNRITNFSEKVVNKTSDFINHFEVCDQRRN</sequence>
<evidence type="ECO:0000313" key="2">
    <source>
        <dbReference type="EMBL" id="TCO71047.1"/>
    </source>
</evidence>
<proteinExistence type="predicted"/>
<keyword evidence="3" id="KW-1185">Reference proteome</keyword>
<reference evidence="2 3" key="1">
    <citation type="submission" date="2019-03" db="EMBL/GenBank/DDBJ databases">
        <title>Genomic Encyclopedia of Type Strains, Phase IV (KMG-IV): sequencing the most valuable type-strain genomes for metagenomic binning, comparative biology and taxonomic classification.</title>
        <authorList>
            <person name="Goeker M."/>
        </authorList>
    </citation>
    <scope>NUCLEOTIDE SEQUENCE [LARGE SCALE GENOMIC DNA]</scope>
    <source>
        <strain evidence="2 3">DSM 102940</strain>
    </source>
</reference>
<keyword evidence="1" id="KW-0472">Membrane</keyword>
<name>A0A4R2KFN7_9FIRM</name>
<dbReference type="RefSeq" id="WP_132246803.1">
    <property type="nucleotide sequence ID" value="NZ_SLWV01000023.1"/>
</dbReference>
<gene>
    <name evidence="2" type="ORF">EV214_12335</name>
</gene>
<dbReference type="OrthoDB" id="1955013at2"/>
<keyword evidence="1" id="KW-1133">Transmembrane helix</keyword>
<feature type="transmembrane region" description="Helical" evidence="1">
    <location>
        <begin position="86"/>
        <end position="110"/>
    </location>
</feature>
<dbReference type="Proteomes" id="UP000294919">
    <property type="component" value="Unassembled WGS sequence"/>
</dbReference>
<accession>A0A4R2KFN7</accession>
<evidence type="ECO:0000313" key="3">
    <source>
        <dbReference type="Proteomes" id="UP000294919"/>
    </source>
</evidence>
<evidence type="ECO:0000256" key="1">
    <source>
        <dbReference type="SAM" id="Phobius"/>
    </source>
</evidence>
<protein>
    <submittedName>
        <fullName evidence="2">Uncharacterized protein</fullName>
    </submittedName>
</protein>
<comment type="caution">
    <text evidence="2">The sequence shown here is derived from an EMBL/GenBank/DDBJ whole genome shotgun (WGS) entry which is preliminary data.</text>
</comment>
<organism evidence="2 3">
    <name type="scientific">Marinisporobacter balticus</name>
    <dbReference type="NCBI Taxonomy" id="2018667"/>
    <lineage>
        <taxon>Bacteria</taxon>
        <taxon>Bacillati</taxon>
        <taxon>Bacillota</taxon>
        <taxon>Clostridia</taxon>
        <taxon>Peptostreptococcales</taxon>
        <taxon>Thermotaleaceae</taxon>
        <taxon>Marinisporobacter</taxon>
    </lineage>
</organism>